<dbReference type="SUPFAM" id="SSF47413">
    <property type="entry name" value="lambda repressor-like DNA-binding domains"/>
    <property type="match status" value="1"/>
</dbReference>
<evidence type="ECO:0000313" key="4">
    <source>
        <dbReference type="EMBL" id="ABS61900.1"/>
    </source>
</evidence>
<dbReference type="STRING" id="402881.Plav_0277"/>
<accession>A7HPR7</accession>
<dbReference type="Gene3D" id="2.60.120.10">
    <property type="entry name" value="Jelly Rolls"/>
    <property type="match status" value="1"/>
</dbReference>
<dbReference type="PANTHER" id="PTHR46797:SF11">
    <property type="entry name" value="HTH-TYPE TRANSCRIPTIONAL REGULATOR PUUR"/>
    <property type="match status" value="1"/>
</dbReference>
<dbReference type="Pfam" id="PF07883">
    <property type="entry name" value="Cupin_2"/>
    <property type="match status" value="1"/>
</dbReference>
<reference evidence="4 5" key="1">
    <citation type="journal article" date="2011" name="Stand. Genomic Sci.">
        <title>Complete genome sequence of Parvibaculum lavamentivorans type strain (DS-1(T)).</title>
        <authorList>
            <person name="Schleheck D."/>
            <person name="Weiss M."/>
            <person name="Pitluck S."/>
            <person name="Bruce D."/>
            <person name="Land M.L."/>
            <person name="Han S."/>
            <person name="Saunders E."/>
            <person name="Tapia R."/>
            <person name="Detter C."/>
            <person name="Brettin T."/>
            <person name="Han J."/>
            <person name="Woyke T."/>
            <person name="Goodwin L."/>
            <person name="Pennacchio L."/>
            <person name="Nolan M."/>
            <person name="Cook A.M."/>
            <person name="Kjelleberg S."/>
            <person name="Thomas T."/>
        </authorList>
    </citation>
    <scope>NUCLEOTIDE SEQUENCE [LARGE SCALE GENOMIC DNA]</scope>
    <source>
        <strain evidence="5">DS-1 / DSM 13023 / NCIMB 13966</strain>
    </source>
</reference>
<dbReference type="CDD" id="cd02209">
    <property type="entry name" value="cupin_XRE_C"/>
    <property type="match status" value="1"/>
</dbReference>
<dbReference type="HOGENOM" id="CLU_085376_1_4_5"/>
<dbReference type="OrthoDB" id="9814751at2"/>
<evidence type="ECO:0000313" key="5">
    <source>
        <dbReference type="Proteomes" id="UP000006377"/>
    </source>
</evidence>
<feature type="region of interest" description="Disordered" evidence="2">
    <location>
        <begin position="1"/>
        <end position="25"/>
    </location>
</feature>
<dbReference type="PANTHER" id="PTHR46797">
    <property type="entry name" value="HTH-TYPE TRANSCRIPTIONAL REGULATOR"/>
    <property type="match status" value="1"/>
</dbReference>
<dbReference type="KEGG" id="pla:Plav_0277"/>
<dbReference type="GO" id="GO:0003677">
    <property type="term" value="F:DNA binding"/>
    <property type="evidence" value="ECO:0007669"/>
    <property type="project" value="UniProtKB-KW"/>
</dbReference>
<name>A7HPR7_PARL1</name>
<dbReference type="InterPro" id="IPR011051">
    <property type="entry name" value="RmlC_Cupin_sf"/>
</dbReference>
<evidence type="ECO:0000256" key="1">
    <source>
        <dbReference type="ARBA" id="ARBA00023125"/>
    </source>
</evidence>
<evidence type="ECO:0000256" key="2">
    <source>
        <dbReference type="SAM" id="MobiDB-lite"/>
    </source>
</evidence>
<organism evidence="4 5">
    <name type="scientific">Parvibaculum lavamentivorans (strain DS-1 / DSM 13023 / NCIMB 13966)</name>
    <dbReference type="NCBI Taxonomy" id="402881"/>
    <lineage>
        <taxon>Bacteria</taxon>
        <taxon>Pseudomonadati</taxon>
        <taxon>Pseudomonadota</taxon>
        <taxon>Alphaproteobacteria</taxon>
        <taxon>Hyphomicrobiales</taxon>
        <taxon>Parvibaculaceae</taxon>
        <taxon>Parvibaculum</taxon>
    </lineage>
</organism>
<dbReference type="Gene3D" id="1.10.260.40">
    <property type="entry name" value="lambda repressor-like DNA-binding domains"/>
    <property type="match status" value="1"/>
</dbReference>
<dbReference type="CDD" id="cd00093">
    <property type="entry name" value="HTH_XRE"/>
    <property type="match status" value="1"/>
</dbReference>
<keyword evidence="1" id="KW-0238">DNA-binding</keyword>
<dbReference type="EMBL" id="CP000774">
    <property type="protein sequence ID" value="ABS61900.1"/>
    <property type="molecule type" value="Genomic_DNA"/>
</dbReference>
<dbReference type="SMART" id="SM00530">
    <property type="entry name" value="HTH_XRE"/>
    <property type="match status" value="1"/>
</dbReference>
<dbReference type="InterPro" id="IPR010982">
    <property type="entry name" value="Lambda_DNA-bd_dom_sf"/>
</dbReference>
<dbReference type="GO" id="GO:0005829">
    <property type="term" value="C:cytosol"/>
    <property type="evidence" value="ECO:0007669"/>
    <property type="project" value="TreeGrafter"/>
</dbReference>
<dbReference type="InterPro" id="IPR001387">
    <property type="entry name" value="Cro/C1-type_HTH"/>
</dbReference>
<dbReference type="eggNOG" id="COG1476">
    <property type="taxonomic scope" value="Bacteria"/>
</dbReference>
<dbReference type="eggNOG" id="COG0662">
    <property type="taxonomic scope" value="Bacteria"/>
</dbReference>
<gene>
    <name evidence="4" type="ordered locus">Plav_0277</name>
</gene>
<dbReference type="InterPro" id="IPR013096">
    <property type="entry name" value="Cupin_2"/>
</dbReference>
<protein>
    <submittedName>
        <fullName evidence="4">Transcriptional regulator, XRE family</fullName>
    </submittedName>
</protein>
<dbReference type="PROSITE" id="PS50943">
    <property type="entry name" value="HTH_CROC1"/>
    <property type="match status" value="1"/>
</dbReference>
<dbReference type="AlphaFoldDB" id="A7HPR7"/>
<sequence length="204" mass="22139">MAGDARRAHRSAPGADAPEGEEKGPDIGARLRELRVMHGFSQRELAKRAGVTNGTISLIEQNRISPSVGSLKKVLDGFPISIADFLTLDMKPRAKVFYQAKELREIAGGPVSLRLLGRDTRGRAIQMMHERYAPDADTGDEMLSHAGEECGIVISGVLELTVGGEVRRLVAGDAYYFDSRLPHRFHNPGTIDCVVVSACTPPSF</sequence>
<dbReference type="Proteomes" id="UP000006377">
    <property type="component" value="Chromosome"/>
</dbReference>
<feature type="domain" description="HTH cro/C1-type" evidence="3">
    <location>
        <begin position="31"/>
        <end position="85"/>
    </location>
</feature>
<dbReference type="GO" id="GO:0003700">
    <property type="term" value="F:DNA-binding transcription factor activity"/>
    <property type="evidence" value="ECO:0007669"/>
    <property type="project" value="TreeGrafter"/>
</dbReference>
<dbReference type="InterPro" id="IPR014710">
    <property type="entry name" value="RmlC-like_jellyroll"/>
</dbReference>
<dbReference type="InterPro" id="IPR050807">
    <property type="entry name" value="TransReg_Diox_bact_type"/>
</dbReference>
<dbReference type="Pfam" id="PF01381">
    <property type="entry name" value="HTH_3"/>
    <property type="match status" value="1"/>
</dbReference>
<dbReference type="SUPFAM" id="SSF51182">
    <property type="entry name" value="RmlC-like cupins"/>
    <property type="match status" value="1"/>
</dbReference>
<dbReference type="RefSeq" id="WP_011995191.1">
    <property type="nucleotide sequence ID" value="NC_009719.1"/>
</dbReference>
<evidence type="ECO:0000259" key="3">
    <source>
        <dbReference type="PROSITE" id="PS50943"/>
    </source>
</evidence>
<proteinExistence type="predicted"/>
<keyword evidence="5" id="KW-1185">Reference proteome</keyword>